<dbReference type="InterPro" id="IPR052712">
    <property type="entry name" value="Acid_resist_chaperone_HdeD"/>
</dbReference>
<reference evidence="2 3" key="1">
    <citation type="submission" date="2021-11" db="EMBL/GenBank/DDBJ databases">
        <authorList>
            <person name="Huq M.A."/>
        </authorList>
    </citation>
    <scope>NUCLEOTIDE SEQUENCE [LARGE SCALE GENOMIC DNA]</scope>
    <source>
        <strain evidence="2 3">MAHUQ-52</strain>
    </source>
</reference>
<dbReference type="InterPro" id="IPR005325">
    <property type="entry name" value="DUF308_memb"/>
</dbReference>
<feature type="transmembrane region" description="Helical" evidence="1">
    <location>
        <begin position="91"/>
        <end position="112"/>
    </location>
</feature>
<keyword evidence="3" id="KW-1185">Reference proteome</keyword>
<dbReference type="PANTHER" id="PTHR34989">
    <property type="entry name" value="PROTEIN HDED"/>
    <property type="match status" value="1"/>
</dbReference>
<name>A0ABS8IUC4_9BURK</name>
<accession>A0ABS8IUC4</accession>
<evidence type="ECO:0000256" key="1">
    <source>
        <dbReference type="SAM" id="Phobius"/>
    </source>
</evidence>
<keyword evidence="1" id="KW-0812">Transmembrane</keyword>
<dbReference type="Proteomes" id="UP001198701">
    <property type="component" value="Unassembled WGS sequence"/>
</dbReference>
<dbReference type="PANTHER" id="PTHR34989:SF1">
    <property type="entry name" value="PROTEIN HDED"/>
    <property type="match status" value="1"/>
</dbReference>
<feature type="transmembrane region" description="Helical" evidence="1">
    <location>
        <begin position="66"/>
        <end position="85"/>
    </location>
</feature>
<sequence length="190" mass="20300">MNETLMRSWWMLALRGVIAIAFGVLAILFPVVTLGWLVALFTAFALLSGAIWIFGAARNRKTDEQWWVLLLLGLVSVGAGTVAALHPALTLLVLILLIGANALVTGVLDIVVAVRMRKQIEGEWLLIASGVASIVFGVIVFLFPVGIGGLAIVWMISLYALVTGTLMLALAWRVRAWARLGEGGGRPAAV</sequence>
<feature type="transmembrane region" description="Helical" evidence="1">
    <location>
        <begin position="151"/>
        <end position="172"/>
    </location>
</feature>
<keyword evidence="1" id="KW-1133">Transmembrane helix</keyword>
<proteinExistence type="predicted"/>
<evidence type="ECO:0000313" key="3">
    <source>
        <dbReference type="Proteomes" id="UP001198701"/>
    </source>
</evidence>
<protein>
    <submittedName>
        <fullName evidence="2">DUF308 domain-containing protein</fullName>
    </submittedName>
</protein>
<feature type="transmembrane region" description="Helical" evidence="1">
    <location>
        <begin position="124"/>
        <end position="145"/>
    </location>
</feature>
<dbReference type="EMBL" id="JAJHPV010000013">
    <property type="protein sequence ID" value="MCC6072036.1"/>
    <property type="molecule type" value="Genomic_DNA"/>
</dbReference>
<dbReference type="RefSeq" id="WP_229432904.1">
    <property type="nucleotide sequence ID" value="NZ_JAJHPV010000013.1"/>
</dbReference>
<comment type="caution">
    <text evidence="2">The sequence shown here is derived from an EMBL/GenBank/DDBJ whole genome shotgun (WGS) entry which is preliminary data.</text>
</comment>
<organism evidence="2 3">
    <name type="scientific">Massilia agrisoli</name>
    <dbReference type="NCBI Taxonomy" id="2892444"/>
    <lineage>
        <taxon>Bacteria</taxon>
        <taxon>Pseudomonadati</taxon>
        <taxon>Pseudomonadota</taxon>
        <taxon>Betaproteobacteria</taxon>
        <taxon>Burkholderiales</taxon>
        <taxon>Oxalobacteraceae</taxon>
        <taxon>Telluria group</taxon>
        <taxon>Massilia</taxon>
    </lineage>
</organism>
<feature type="transmembrane region" description="Helical" evidence="1">
    <location>
        <begin position="12"/>
        <end position="29"/>
    </location>
</feature>
<keyword evidence="1" id="KW-0472">Membrane</keyword>
<gene>
    <name evidence="2" type="ORF">LMJ30_13845</name>
</gene>
<dbReference type="Pfam" id="PF03729">
    <property type="entry name" value="DUF308"/>
    <property type="match status" value="1"/>
</dbReference>
<feature type="transmembrane region" description="Helical" evidence="1">
    <location>
        <begin position="35"/>
        <end position="54"/>
    </location>
</feature>
<evidence type="ECO:0000313" key="2">
    <source>
        <dbReference type="EMBL" id="MCC6072036.1"/>
    </source>
</evidence>